<feature type="coiled-coil region" evidence="13">
    <location>
        <begin position="732"/>
        <end position="1257"/>
    </location>
</feature>
<dbReference type="PANTHER" id="PTHR46753">
    <property type="entry name" value="FYVE AND COILED-COIL DOMAIN-CONTAINING PROTEIN 1"/>
    <property type="match status" value="1"/>
</dbReference>
<keyword evidence="6" id="KW-0072">Autophagy</keyword>
<comment type="caution">
    <text evidence="18">The sequence shown here is derived from an EMBL/GenBank/DDBJ whole genome shotgun (WGS) entry which is preliminary data.</text>
</comment>
<dbReference type="EMBL" id="VSWD01000003">
    <property type="protein sequence ID" value="KAK3106246.1"/>
    <property type="molecule type" value="Genomic_DNA"/>
</dbReference>
<dbReference type="GO" id="GO:0005776">
    <property type="term" value="C:autophagosome"/>
    <property type="evidence" value="ECO:0007669"/>
    <property type="project" value="UniProtKB-SubCell"/>
</dbReference>
<organism evidence="18 19">
    <name type="scientific">Pinctada imbricata</name>
    <name type="common">Atlantic pearl-oyster</name>
    <name type="synonym">Pinctada martensii</name>
    <dbReference type="NCBI Taxonomy" id="66713"/>
    <lineage>
        <taxon>Eukaryota</taxon>
        <taxon>Metazoa</taxon>
        <taxon>Spiralia</taxon>
        <taxon>Lophotrochozoa</taxon>
        <taxon>Mollusca</taxon>
        <taxon>Bivalvia</taxon>
        <taxon>Autobranchia</taxon>
        <taxon>Pteriomorphia</taxon>
        <taxon>Pterioida</taxon>
        <taxon>Pterioidea</taxon>
        <taxon>Pteriidae</taxon>
        <taxon>Pinctada</taxon>
    </lineage>
</organism>
<keyword evidence="19" id="KW-1185">Reference proteome</keyword>
<evidence type="ECO:0000256" key="13">
    <source>
        <dbReference type="SAM" id="Coils"/>
    </source>
</evidence>
<evidence type="ECO:0000256" key="8">
    <source>
        <dbReference type="ARBA" id="ARBA00023228"/>
    </source>
</evidence>
<dbReference type="GO" id="GO:0005764">
    <property type="term" value="C:lysosome"/>
    <property type="evidence" value="ECO:0007669"/>
    <property type="project" value="UniProtKB-SubCell"/>
</dbReference>
<dbReference type="Pfam" id="PF01363">
    <property type="entry name" value="FYVE"/>
    <property type="match status" value="1"/>
</dbReference>
<evidence type="ECO:0000256" key="5">
    <source>
        <dbReference type="ARBA" id="ARBA00022833"/>
    </source>
</evidence>
<feature type="region of interest" description="Disordered" evidence="14">
    <location>
        <begin position="1528"/>
        <end position="1565"/>
    </location>
</feature>
<dbReference type="FunFam" id="3.30.40.10:FF:000341">
    <property type="entry name" value="FYVE and coiled-coil domain containing 1"/>
    <property type="match status" value="1"/>
</dbReference>
<keyword evidence="3" id="KW-0479">Metal-binding</keyword>
<evidence type="ECO:0000313" key="18">
    <source>
        <dbReference type="EMBL" id="KAK3106246.1"/>
    </source>
</evidence>
<dbReference type="GO" id="GO:0071353">
    <property type="term" value="P:cellular response to interleukin-4"/>
    <property type="evidence" value="ECO:0007669"/>
    <property type="project" value="UniProtKB-ARBA"/>
</dbReference>
<dbReference type="Gene3D" id="1.10.287.1490">
    <property type="match status" value="1"/>
</dbReference>
<dbReference type="InterPro" id="IPR017455">
    <property type="entry name" value="Znf_FYVE-rel"/>
</dbReference>
<feature type="domain" description="FYVE-type" evidence="15">
    <location>
        <begin position="1442"/>
        <end position="1500"/>
    </location>
</feature>
<dbReference type="Proteomes" id="UP001186944">
    <property type="component" value="Unassembled WGS sequence"/>
</dbReference>
<dbReference type="GO" id="GO:0008270">
    <property type="term" value="F:zinc ion binding"/>
    <property type="evidence" value="ECO:0007669"/>
    <property type="project" value="UniProtKB-KW"/>
</dbReference>
<evidence type="ECO:0000256" key="6">
    <source>
        <dbReference type="ARBA" id="ARBA00023006"/>
    </source>
</evidence>
<dbReference type="InterPro" id="IPR000306">
    <property type="entry name" value="Znf_FYVE"/>
</dbReference>
<feature type="region of interest" description="Disordered" evidence="14">
    <location>
        <begin position="1"/>
        <end position="31"/>
    </location>
</feature>
<dbReference type="PROSITE" id="PS50826">
    <property type="entry name" value="RUN"/>
    <property type="match status" value="1"/>
</dbReference>
<accession>A0AA88YJZ2</accession>
<dbReference type="InterPro" id="IPR009038">
    <property type="entry name" value="GOLD_dom"/>
</dbReference>
<feature type="compositionally biased region" description="Low complexity" evidence="14">
    <location>
        <begin position="1539"/>
        <end position="1550"/>
    </location>
</feature>
<evidence type="ECO:0000259" key="16">
    <source>
        <dbReference type="PROSITE" id="PS50826"/>
    </source>
</evidence>
<dbReference type="InterPro" id="IPR036598">
    <property type="entry name" value="GOLD_dom_sf"/>
</dbReference>
<protein>
    <recommendedName>
        <fullName evidence="11">RUN and FYVE domain-containing protein 4</fullName>
    </recommendedName>
</protein>
<dbReference type="Gene3D" id="2.60.120.680">
    <property type="entry name" value="GOLD domain"/>
    <property type="match status" value="1"/>
</dbReference>
<name>A0AA88YJZ2_PINIB</name>
<dbReference type="SUPFAM" id="SSF57903">
    <property type="entry name" value="FYVE/PHD zinc finger"/>
    <property type="match status" value="1"/>
</dbReference>
<keyword evidence="4 12" id="KW-0863">Zinc-finger</keyword>
<dbReference type="SUPFAM" id="SSF140741">
    <property type="entry name" value="RUN domain-like"/>
    <property type="match status" value="1"/>
</dbReference>
<reference evidence="18" key="1">
    <citation type="submission" date="2019-08" db="EMBL/GenBank/DDBJ databases">
        <title>The improved chromosome-level genome for the pearl oyster Pinctada fucata martensii using PacBio sequencing and Hi-C.</title>
        <authorList>
            <person name="Zheng Z."/>
        </authorList>
    </citation>
    <scope>NUCLEOTIDE SEQUENCE</scope>
    <source>
        <strain evidence="18">ZZ-2019</strain>
        <tissue evidence="18">Adductor muscle</tissue>
    </source>
</reference>
<dbReference type="PROSITE" id="PS50866">
    <property type="entry name" value="GOLD"/>
    <property type="match status" value="1"/>
</dbReference>
<dbReference type="CDD" id="cd15730">
    <property type="entry name" value="FYVE_EEA1"/>
    <property type="match status" value="1"/>
</dbReference>
<evidence type="ECO:0000256" key="14">
    <source>
        <dbReference type="SAM" id="MobiDB-lite"/>
    </source>
</evidence>
<dbReference type="GO" id="GO:1901098">
    <property type="term" value="P:positive regulation of autophagosome maturation"/>
    <property type="evidence" value="ECO:0007669"/>
    <property type="project" value="TreeGrafter"/>
</dbReference>
<dbReference type="SUPFAM" id="SSF57997">
    <property type="entry name" value="Tropomyosin"/>
    <property type="match status" value="1"/>
</dbReference>
<dbReference type="GO" id="GO:0005770">
    <property type="term" value="C:late endosome"/>
    <property type="evidence" value="ECO:0007669"/>
    <property type="project" value="TreeGrafter"/>
</dbReference>
<dbReference type="PROSITE" id="PS50178">
    <property type="entry name" value="ZF_FYVE"/>
    <property type="match status" value="1"/>
</dbReference>
<evidence type="ECO:0000259" key="15">
    <source>
        <dbReference type="PROSITE" id="PS50178"/>
    </source>
</evidence>
<keyword evidence="7 13" id="KW-0175">Coiled coil</keyword>
<comment type="function">
    <text evidence="10">ARL8 effector that promotes the coupling of endolysosomes to dynein-dynactin for retrograde transport along microtubules. Acts by binding both GTP-bound ARL8 and dynein-dynactin. In nonneuronal cells, promotes concentration of endolysosomes in the juxtanuclear area. In hippocampal neurons, drives retrograde transport of endolysosomes from the axon to the soma. Positive regulator of macroautophagy in dendritic cells. Increases autophagic flux, probably by stimulating both autophagosome formation and facilitating tethering with lysosomes. Binds to phosphatidylinositol 3-phosphate (PtdIns3P) through its FYVE-type zinc finger. Positive regulator of osteosclast bone-resorbing activity, possibly by promoting late endosome-lysosome fusion by acting as an adapter protein between RAB7A on late endosomes and LAMP2 on primary lysosomes.</text>
</comment>
<keyword evidence="8" id="KW-0458">Lysosome</keyword>
<dbReference type="Gene3D" id="3.30.40.10">
    <property type="entry name" value="Zinc/RING finger domain, C3HC4 (zinc finger)"/>
    <property type="match status" value="1"/>
</dbReference>
<feature type="coiled-coil region" evidence="13">
    <location>
        <begin position="621"/>
        <end position="683"/>
    </location>
</feature>
<sequence length="1738" mass="199367">MAMPVTPVQQGRGSTTPSPSPSLPVGGTGTSPRLVSYPMQEKLIQDIQDCIKEMKSDYEENHIPINDDCQHLHRFCAKLEHLLRSCMKEKYTMLGRKKDYWDYFCDCLGSTKGANEGIKYVKTIGEYKTSVGKGRAFLRFCLMHNRMADSIQSCTMNGKVTSDWYTAKSVWLQHDKSQLIISSLYDLSDLQFDLAPRGYDLDNAWPSFARKNLAGIHNWNPPSRADSMSSLVSIPTDVTSPYKQGLSVSPNDSINMAESIRSEYMDQIEALEQQKKTFQQTVMFTQTELDSLKQKHGELDTHNKQMDCDYKDLQQRYDRLVLQSEAKDKEWTLKEDLLNKQQEKSDSELQKYQAQVISLEEKLNQVESSRKDSDSSHMSRIAEVEKSNTELQLQVRSQSQDLAAKSESEVRKTETIQNLEDKISAAEAKNQELLQKLENTMILRSSEASSQIDSASKLQEVLVNMKEVETQKMKVELERDELLKERGKNENEIATLTKSVEKLEEEKTSLREKLESKVSDLENALREKNATSDTEVKRLESEIETIKKICDTRDAELEAEKSKGQELEAQVYGKVRECSDLEERLKIRESEYTETVKEKESEFEKMLSEERGKYDNLFQAQNETKEELKTTTEKCQTLHEEITSKEIIIQDNRKQIEKNKQELLDLEDRLQASQRELHSLQEQRTLEQGSAEEVHLALQDKMRLVTDLEGQVQGMINGVRWIKDNLHSEAKVLDLREKLEQKDSENLTLKDKLKNSTDEMKKMCGRQEKMCAEIQTEKTSGEEKQMKLDELEARYNMLDEKKKETENAKNSLVSNCKKLEKTISEMEVSIEESQTKLSAAEELIVMLKTENEERNCEIKRLTEENQNKMTEISVLREQGACTAEQLQQASYSFESSSKEKKTLEAELHNQIEKIRTKDEKIHEAEVCVKELEVKVERLEQEKCETIKQLDLLRSEKEQLCEQMTEKDDVVEKVREEIRMAVNEKEEILKEKKKVNDKVTELQTTIFDMDKKIQCQAQDFSDKRSEQKVVLDRLEKEREDLKVNLEDALNDLVSIKEQLNQTSTELDQTYSDKERLELELSDLNTAYSESESRLSALTEENKVKVEDLKQAKDREDDLVQRLSDQDGEVEKMNAEIKQLTKNLESLRLEKDQLCADKERESQEYVSKEADLNAQIDNLNDDINRLEEKIDVLGNEKNDVVARKESVETKIADLQSELNLRNEGKVAMETDVCQLKDDLEKTHRSLQESEEKRKLDEERLSAEIDTLRQEVSGLNFQLSSEQMRHEQALQTFSSQDGSLHDLEEKLEEREALIGQLQAQLSEVTSSKDSEMSSKQEEMEKINNLLKSNGEENYSLKQQLKEIKQALDTERSNVLKLQSKIKEQDEKLVKAEKDKDVTTTELQNDNVQLKKKLIKLIKEKDSLWQKTDELAYQQKVQASEKWLDDKNVLNCMGCKTPFSFTVRKHHCRLCGKVFCNNCSNNFIELAHSSKKSRVCNVCYSRHSRLSDVNSSVLSNSDDDLEQSVDLPHTLNKSSRSFNNLDTSSSSTISGGPSLDESDRLSDNPSNAAMIPGQVAADINITLVDPNETDEVKEGKAQRTSSKDDTFHVLSDEEIARSLTISQDSLPPADPNLTTSITITTEELDKGEVNSTNEVWIKAGKTFAVPIAIDKSNVTLCWEFTSYPKDVVFSVTFRRKTDSNSAADTELVPSCKCDSHKQAVKGELTAKQEGIYTLVFDNSYSR</sequence>
<evidence type="ECO:0000259" key="17">
    <source>
        <dbReference type="PROSITE" id="PS50866"/>
    </source>
</evidence>
<dbReference type="GO" id="GO:0072383">
    <property type="term" value="P:plus-end-directed vesicle transport along microtubule"/>
    <property type="evidence" value="ECO:0007669"/>
    <property type="project" value="TreeGrafter"/>
</dbReference>
<evidence type="ECO:0000256" key="12">
    <source>
        <dbReference type="PROSITE-ProRule" id="PRU00091"/>
    </source>
</evidence>
<keyword evidence="9" id="KW-0968">Cytoplasmic vesicle</keyword>
<dbReference type="Pfam" id="PF02759">
    <property type="entry name" value="RUN"/>
    <property type="match status" value="1"/>
</dbReference>
<evidence type="ECO:0000256" key="4">
    <source>
        <dbReference type="ARBA" id="ARBA00022771"/>
    </source>
</evidence>
<feature type="compositionally biased region" description="Polar residues" evidence="14">
    <location>
        <begin position="1528"/>
        <end position="1538"/>
    </location>
</feature>
<evidence type="ECO:0000256" key="3">
    <source>
        <dbReference type="ARBA" id="ARBA00022723"/>
    </source>
</evidence>
<keyword evidence="5" id="KW-0862">Zinc</keyword>
<feature type="coiled-coil region" evidence="13">
    <location>
        <begin position="1357"/>
        <end position="1416"/>
    </location>
</feature>
<evidence type="ECO:0000256" key="9">
    <source>
        <dbReference type="ARBA" id="ARBA00023329"/>
    </source>
</evidence>
<evidence type="ECO:0000256" key="10">
    <source>
        <dbReference type="ARBA" id="ARBA00059075"/>
    </source>
</evidence>
<comment type="subcellular location">
    <subcellularLocation>
        <location evidence="2">Cytoplasmic vesicle</location>
        <location evidence="2">Autophagosome</location>
    </subcellularLocation>
    <subcellularLocation>
        <location evidence="1">Lysosome</location>
    </subcellularLocation>
</comment>
<evidence type="ECO:0000256" key="7">
    <source>
        <dbReference type="ARBA" id="ARBA00023054"/>
    </source>
</evidence>
<dbReference type="Gene3D" id="1.20.58.900">
    <property type="match status" value="1"/>
</dbReference>
<dbReference type="InterPro" id="IPR037213">
    <property type="entry name" value="Run_dom_sf"/>
</dbReference>
<evidence type="ECO:0000256" key="1">
    <source>
        <dbReference type="ARBA" id="ARBA00004371"/>
    </source>
</evidence>
<dbReference type="SUPFAM" id="SSF101576">
    <property type="entry name" value="Supernatant protein factor (SPF), C-terminal domain"/>
    <property type="match status" value="1"/>
</dbReference>
<evidence type="ECO:0000256" key="11">
    <source>
        <dbReference type="ARBA" id="ARBA00069100"/>
    </source>
</evidence>
<feature type="domain" description="RUN" evidence="16">
    <location>
        <begin position="66"/>
        <end position="199"/>
    </location>
</feature>
<feature type="region of interest" description="Disordered" evidence="14">
    <location>
        <begin position="363"/>
        <end position="390"/>
    </location>
</feature>
<evidence type="ECO:0000313" key="19">
    <source>
        <dbReference type="Proteomes" id="UP001186944"/>
    </source>
</evidence>
<dbReference type="InterPro" id="IPR013083">
    <property type="entry name" value="Znf_RING/FYVE/PHD"/>
</dbReference>
<dbReference type="InterPro" id="IPR004012">
    <property type="entry name" value="Run_dom"/>
</dbReference>
<evidence type="ECO:0000256" key="2">
    <source>
        <dbReference type="ARBA" id="ARBA00004419"/>
    </source>
</evidence>
<proteinExistence type="predicted"/>
<dbReference type="SMART" id="SM00064">
    <property type="entry name" value="FYVE"/>
    <property type="match status" value="1"/>
</dbReference>
<dbReference type="GO" id="GO:0006914">
    <property type="term" value="P:autophagy"/>
    <property type="evidence" value="ECO:0007669"/>
    <property type="project" value="UniProtKB-KW"/>
</dbReference>
<dbReference type="InterPro" id="IPR011011">
    <property type="entry name" value="Znf_FYVE_PHD"/>
</dbReference>
<feature type="domain" description="GOLD" evidence="17">
    <location>
        <begin position="1638"/>
        <end position="1738"/>
    </location>
</feature>
<gene>
    <name evidence="18" type="ORF">FSP39_015970</name>
</gene>
<dbReference type="GO" id="GO:0051050">
    <property type="term" value="P:positive regulation of transport"/>
    <property type="evidence" value="ECO:0007669"/>
    <property type="project" value="UniProtKB-ARBA"/>
</dbReference>
<feature type="compositionally biased region" description="Basic and acidic residues" evidence="14">
    <location>
        <begin position="363"/>
        <end position="388"/>
    </location>
</feature>
<dbReference type="PANTHER" id="PTHR46753:SF2">
    <property type="entry name" value="FYVE AND COILED-COIL DOMAIN-CONTAINING PROTEIN 1"/>
    <property type="match status" value="1"/>
</dbReference>
<dbReference type="FunFam" id="1.20.58.900:FF:000015">
    <property type="entry name" value="RUN and FYVE domain containing 4"/>
    <property type="match status" value="1"/>
</dbReference>